<sequence length="250" mass="25564">MTLPPAAPPAGWRLRVHESLGSTTDPLLRLAAAGEPEGIAVLALRQTAGRGRDGRAWDSPAGNLYLSALLRPGGLARDVGQWALLSAVALHDALAPDLPPGALLSAKWPNDLLLDGAKVAGILTDSAADAAGRIEWIIFGMGANLAVAPAVPGRPTACLARPGQDAPDPRVVAARLLGAIDHWRGVLAAQGFGAIRQAWMARGPAMGQPLTMRDGRSGTYAGLAEDGSLLLAGEGRVLALSSGEVGGEAR</sequence>
<dbReference type="PROSITE" id="PS51733">
    <property type="entry name" value="BPL_LPL_CATALYTIC"/>
    <property type="match status" value="1"/>
</dbReference>
<keyword evidence="4" id="KW-1185">Reference proteome</keyword>
<evidence type="ECO:0000256" key="1">
    <source>
        <dbReference type="ARBA" id="ARBA00022598"/>
    </source>
</evidence>
<organism evidence="3 4">
    <name type="scientific">Falsiroseomonas algicola</name>
    <dbReference type="NCBI Taxonomy" id="2716930"/>
    <lineage>
        <taxon>Bacteria</taxon>
        <taxon>Pseudomonadati</taxon>
        <taxon>Pseudomonadota</taxon>
        <taxon>Alphaproteobacteria</taxon>
        <taxon>Acetobacterales</taxon>
        <taxon>Roseomonadaceae</taxon>
        <taxon>Falsiroseomonas</taxon>
    </lineage>
</organism>
<dbReference type="EC" id="6.3.4.15" evidence="3"/>
<gene>
    <name evidence="3" type="ORF">G3576_27135</name>
</gene>
<dbReference type="PANTHER" id="PTHR12835">
    <property type="entry name" value="BIOTIN PROTEIN LIGASE"/>
    <property type="match status" value="1"/>
</dbReference>
<proteinExistence type="predicted"/>
<accession>A0A6M1LW60</accession>
<evidence type="ECO:0000313" key="3">
    <source>
        <dbReference type="EMBL" id="NGM23714.1"/>
    </source>
</evidence>
<dbReference type="InterPro" id="IPR004143">
    <property type="entry name" value="BPL_LPL_catalytic"/>
</dbReference>
<reference evidence="3 4" key="1">
    <citation type="submission" date="2020-03" db="EMBL/GenBank/DDBJ databases">
        <title>Roseomonas stagni sp. nov., isolated from pond water in Japan.</title>
        <authorList>
            <person name="Furuhata K."/>
            <person name="Miyamoto H."/>
            <person name="Goto K."/>
        </authorList>
    </citation>
    <scope>NUCLEOTIDE SEQUENCE [LARGE SCALE GENOMIC DNA]</scope>
    <source>
        <strain evidence="3 4">PeD5</strain>
    </source>
</reference>
<dbReference type="Pfam" id="PF03099">
    <property type="entry name" value="BPL_LplA_LipB"/>
    <property type="match status" value="1"/>
</dbReference>
<name>A0A6M1LW60_9PROT</name>
<dbReference type="InterPro" id="IPR045864">
    <property type="entry name" value="aa-tRNA-synth_II/BPL/LPL"/>
</dbReference>
<evidence type="ECO:0000313" key="4">
    <source>
        <dbReference type="Proteomes" id="UP000475385"/>
    </source>
</evidence>
<dbReference type="NCBIfam" id="TIGR00121">
    <property type="entry name" value="birA_ligase"/>
    <property type="match status" value="1"/>
</dbReference>
<comment type="caution">
    <text evidence="3">The sequence shown here is derived from an EMBL/GenBank/DDBJ whole genome shotgun (WGS) entry which is preliminary data.</text>
</comment>
<dbReference type="EMBL" id="JAAIKB010000018">
    <property type="protein sequence ID" value="NGM23714.1"/>
    <property type="molecule type" value="Genomic_DNA"/>
</dbReference>
<evidence type="ECO:0000259" key="2">
    <source>
        <dbReference type="PROSITE" id="PS51733"/>
    </source>
</evidence>
<dbReference type="AlphaFoldDB" id="A0A6M1LW60"/>
<dbReference type="SUPFAM" id="SSF55681">
    <property type="entry name" value="Class II aaRS and biotin synthetases"/>
    <property type="match status" value="1"/>
</dbReference>
<protein>
    <submittedName>
        <fullName evidence="3">Biotin--[acetyl-CoA-carboxylase] ligase</fullName>
        <ecNumber evidence="3">6.3.4.15</ecNumber>
    </submittedName>
</protein>
<feature type="domain" description="BPL/LPL catalytic" evidence="2">
    <location>
        <begin position="13"/>
        <end position="188"/>
    </location>
</feature>
<dbReference type="CDD" id="cd16442">
    <property type="entry name" value="BPL"/>
    <property type="match status" value="1"/>
</dbReference>
<dbReference type="Proteomes" id="UP000475385">
    <property type="component" value="Unassembled WGS sequence"/>
</dbReference>
<dbReference type="GO" id="GO:0004077">
    <property type="term" value="F:biotin--[biotin carboxyl-carrier protein] ligase activity"/>
    <property type="evidence" value="ECO:0007669"/>
    <property type="project" value="UniProtKB-EC"/>
</dbReference>
<dbReference type="PANTHER" id="PTHR12835:SF5">
    <property type="entry name" value="BIOTIN--PROTEIN LIGASE"/>
    <property type="match status" value="1"/>
</dbReference>
<dbReference type="Gene3D" id="3.30.930.10">
    <property type="entry name" value="Bira Bifunctional Protein, Domain 2"/>
    <property type="match status" value="1"/>
</dbReference>
<dbReference type="GO" id="GO:0005737">
    <property type="term" value="C:cytoplasm"/>
    <property type="evidence" value="ECO:0007669"/>
    <property type="project" value="TreeGrafter"/>
</dbReference>
<dbReference type="RefSeq" id="WP_164697629.1">
    <property type="nucleotide sequence ID" value="NZ_JAAIKB010000018.1"/>
</dbReference>
<dbReference type="InterPro" id="IPR004408">
    <property type="entry name" value="Biotin_CoA_COase_ligase"/>
</dbReference>
<keyword evidence="1 3" id="KW-0436">Ligase</keyword>